<dbReference type="SUPFAM" id="SSF52540">
    <property type="entry name" value="P-loop containing nucleoside triphosphate hydrolases"/>
    <property type="match status" value="1"/>
</dbReference>
<keyword evidence="3" id="KW-0812">Transmembrane</keyword>
<name>A0A1Y0VMC0_PEDPE</name>
<evidence type="ECO:0000256" key="7">
    <source>
        <dbReference type="ARBA" id="ARBA00023136"/>
    </source>
</evidence>
<dbReference type="GO" id="GO:0016020">
    <property type="term" value="C:membrane"/>
    <property type="evidence" value="ECO:0007669"/>
    <property type="project" value="UniProtKB-SubCell"/>
</dbReference>
<protein>
    <submittedName>
        <fullName evidence="9">ABC transporter B family member 23, mitochondrial</fullName>
    </submittedName>
</protein>
<dbReference type="PANTHER" id="PTHR24221">
    <property type="entry name" value="ATP-BINDING CASSETTE SUB-FAMILY B"/>
    <property type="match status" value="1"/>
</dbReference>
<proteinExistence type="predicted"/>
<evidence type="ECO:0000256" key="2">
    <source>
        <dbReference type="ARBA" id="ARBA00022448"/>
    </source>
</evidence>
<evidence type="ECO:0000313" key="10">
    <source>
        <dbReference type="Proteomes" id="UP000196118"/>
    </source>
</evidence>
<comment type="subcellular location">
    <subcellularLocation>
        <location evidence="1">Membrane</location>
        <topology evidence="1">Multi-pass membrane protein</topology>
    </subcellularLocation>
</comment>
<reference evidence="9 10" key="1">
    <citation type="submission" date="2017-05" db="EMBL/GenBank/DDBJ databases">
        <title>Genome sequence of Pediococcus pentosaceus strain SRCM100892.</title>
        <authorList>
            <person name="Cho S.H."/>
        </authorList>
    </citation>
    <scope>NUCLEOTIDE SEQUENCE [LARGE SCALE GENOMIC DNA]</scope>
    <source>
        <strain evidence="9 10">SRCM100892</strain>
    </source>
</reference>
<dbReference type="Gene3D" id="3.40.50.300">
    <property type="entry name" value="P-loop containing nucleotide triphosphate hydrolases"/>
    <property type="match status" value="1"/>
</dbReference>
<keyword evidence="4" id="KW-0547">Nucleotide-binding</keyword>
<evidence type="ECO:0000313" key="9">
    <source>
        <dbReference type="EMBL" id="ARW19320.1"/>
    </source>
</evidence>
<keyword evidence="7" id="KW-0472">Membrane</keyword>
<evidence type="ECO:0000259" key="8">
    <source>
        <dbReference type="PROSITE" id="PS50893"/>
    </source>
</evidence>
<sequence length="238" mass="26579">MDFRYVPDKPLIRNFNLRVEPGEMVAIVGPTGAGKTTIINLIERFYDVNSGTVYLDGKDTRNMERTELRSKIAMVLQDTWLFTGTIRENIKYGREGATDEELYNAAKAAHADSFIRQLPDGYDTILNEAASNISQGQRQLLTIARAFLADPEILILDEATSSVDTRTEVLIQKAMNNLLSNRTSFVVAHRLSTIRNAQNIVVVNNGQIVETGNHDILMSQNGFYADLYNSQFASGEVI</sequence>
<evidence type="ECO:0000256" key="5">
    <source>
        <dbReference type="ARBA" id="ARBA00022840"/>
    </source>
</evidence>
<dbReference type="CDD" id="cd03254">
    <property type="entry name" value="ABCC_Glucan_exporter_like"/>
    <property type="match status" value="1"/>
</dbReference>
<organism evidence="9 10">
    <name type="scientific">Pediococcus pentosaceus</name>
    <dbReference type="NCBI Taxonomy" id="1255"/>
    <lineage>
        <taxon>Bacteria</taxon>
        <taxon>Bacillati</taxon>
        <taxon>Bacillota</taxon>
        <taxon>Bacilli</taxon>
        <taxon>Lactobacillales</taxon>
        <taxon>Lactobacillaceae</taxon>
        <taxon>Pediococcus</taxon>
    </lineage>
</organism>
<gene>
    <name evidence="9" type="ORF">S100892_00733</name>
</gene>
<evidence type="ECO:0000256" key="1">
    <source>
        <dbReference type="ARBA" id="ARBA00004141"/>
    </source>
</evidence>
<dbReference type="Pfam" id="PF00005">
    <property type="entry name" value="ABC_tran"/>
    <property type="match status" value="1"/>
</dbReference>
<keyword evidence="6" id="KW-1133">Transmembrane helix</keyword>
<evidence type="ECO:0000256" key="3">
    <source>
        <dbReference type="ARBA" id="ARBA00022692"/>
    </source>
</evidence>
<keyword evidence="2" id="KW-0813">Transport</keyword>
<dbReference type="InterPro" id="IPR027417">
    <property type="entry name" value="P-loop_NTPase"/>
</dbReference>
<dbReference type="InterPro" id="IPR003593">
    <property type="entry name" value="AAA+_ATPase"/>
</dbReference>
<evidence type="ECO:0000256" key="6">
    <source>
        <dbReference type="ARBA" id="ARBA00022989"/>
    </source>
</evidence>
<dbReference type="EMBL" id="CP021474">
    <property type="protein sequence ID" value="ARW19320.1"/>
    <property type="molecule type" value="Genomic_DNA"/>
</dbReference>
<evidence type="ECO:0000256" key="4">
    <source>
        <dbReference type="ARBA" id="ARBA00022741"/>
    </source>
</evidence>
<keyword evidence="5" id="KW-0067">ATP-binding</keyword>
<dbReference type="PROSITE" id="PS50893">
    <property type="entry name" value="ABC_TRANSPORTER_2"/>
    <property type="match status" value="1"/>
</dbReference>
<dbReference type="SMART" id="SM00382">
    <property type="entry name" value="AAA"/>
    <property type="match status" value="1"/>
</dbReference>
<dbReference type="PROSITE" id="PS00211">
    <property type="entry name" value="ABC_TRANSPORTER_1"/>
    <property type="match status" value="1"/>
</dbReference>
<dbReference type="InterPro" id="IPR039421">
    <property type="entry name" value="Type_1_exporter"/>
</dbReference>
<dbReference type="GO" id="GO:0016887">
    <property type="term" value="F:ATP hydrolysis activity"/>
    <property type="evidence" value="ECO:0007669"/>
    <property type="project" value="InterPro"/>
</dbReference>
<dbReference type="InterPro" id="IPR003439">
    <property type="entry name" value="ABC_transporter-like_ATP-bd"/>
</dbReference>
<dbReference type="Proteomes" id="UP000196118">
    <property type="component" value="Chromosome"/>
</dbReference>
<dbReference type="GO" id="GO:0005524">
    <property type="term" value="F:ATP binding"/>
    <property type="evidence" value="ECO:0007669"/>
    <property type="project" value="UniProtKB-KW"/>
</dbReference>
<accession>A0A1Y0VMC0</accession>
<dbReference type="GO" id="GO:0042626">
    <property type="term" value="F:ATPase-coupled transmembrane transporter activity"/>
    <property type="evidence" value="ECO:0007669"/>
    <property type="project" value="TreeGrafter"/>
</dbReference>
<dbReference type="AlphaFoldDB" id="A0A1Y0VMC0"/>
<dbReference type="InterPro" id="IPR017871">
    <property type="entry name" value="ABC_transporter-like_CS"/>
</dbReference>
<dbReference type="FunFam" id="3.40.50.300:FF:000287">
    <property type="entry name" value="Multidrug ABC transporter ATP-binding protein"/>
    <property type="match status" value="1"/>
</dbReference>
<dbReference type="PANTHER" id="PTHR24221:SF499">
    <property type="entry name" value="FATTY ACID ABC TRANSPORTER ATP-BINDING_PERMEASE PROTEIN"/>
    <property type="match status" value="1"/>
</dbReference>
<feature type="domain" description="ABC transporter" evidence="8">
    <location>
        <begin position="1"/>
        <end position="230"/>
    </location>
</feature>